<name>A0A2P7SH05_9HYPH</name>
<dbReference type="InterPro" id="IPR003439">
    <property type="entry name" value="ABC_transporter-like_ATP-bd"/>
</dbReference>
<gene>
    <name evidence="11" type="ORF">C7I85_10770</name>
</gene>
<dbReference type="PANTHER" id="PTHR24221:SF654">
    <property type="entry name" value="ATP-BINDING CASSETTE SUB-FAMILY B MEMBER 6"/>
    <property type="match status" value="1"/>
</dbReference>
<keyword evidence="6 8" id="KW-1133">Transmembrane helix</keyword>
<dbReference type="InterPro" id="IPR017871">
    <property type="entry name" value="ABC_transporter-like_CS"/>
</dbReference>
<dbReference type="Pfam" id="PF00005">
    <property type="entry name" value="ABC_tran"/>
    <property type="match status" value="1"/>
</dbReference>
<feature type="domain" description="ABC transmembrane type-1" evidence="10">
    <location>
        <begin position="1"/>
        <end position="289"/>
    </location>
</feature>
<dbReference type="Gene3D" id="1.20.1560.10">
    <property type="entry name" value="ABC transporter type 1, transmembrane domain"/>
    <property type="match status" value="1"/>
</dbReference>
<feature type="transmembrane region" description="Helical" evidence="8">
    <location>
        <begin position="48"/>
        <end position="74"/>
    </location>
</feature>
<dbReference type="SUPFAM" id="SSF52540">
    <property type="entry name" value="P-loop containing nucleoside triphosphate hydrolases"/>
    <property type="match status" value="1"/>
</dbReference>
<keyword evidence="3 8" id="KW-0812">Transmembrane</keyword>
<dbReference type="InterPro" id="IPR003593">
    <property type="entry name" value="AAA+_ATPase"/>
</dbReference>
<evidence type="ECO:0000256" key="4">
    <source>
        <dbReference type="ARBA" id="ARBA00022741"/>
    </source>
</evidence>
<feature type="transmembrane region" description="Helical" evidence="8">
    <location>
        <begin position="124"/>
        <end position="146"/>
    </location>
</feature>
<evidence type="ECO:0000313" key="11">
    <source>
        <dbReference type="EMBL" id="PSJ61675.1"/>
    </source>
</evidence>
<dbReference type="Pfam" id="PF00664">
    <property type="entry name" value="ABC_membrane"/>
    <property type="match status" value="1"/>
</dbReference>
<accession>A0A2P7SH05</accession>
<evidence type="ECO:0000256" key="5">
    <source>
        <dbReference type="ARBA" id="ARBA00022840"/>
    </source>
</evidence>
<feature type="transmembrane region" description="Helical" evidence="8">
    <location>
        <begin position="7"/>
        <end position="28"/>
    </location>
</feature>
<comment type="subcellular location">
    <subcellularLocation>
        <location evidence="1">Cell membrane</location>
        <topology evidence="1">Multi-pass membrane protein</topology>
    </subcellularLocation>
</comment>
<dbReference type="PROSITE" id="PS00211">
    <property type="entry name" value="ABC_TRANSPORTER_1"/>
    <property type="match status" value="1"/>
</dbReference>
<dbReference type="OrthoDB" id="9804259at2"/>
<feature type="domain" description="ABC transporter" evidence="9">
    <location>
        <begin position="328"/>
        <end position="554"/>
    </location>
</feature>
<protein>
    <submittedName>
        <fullName evidence="11">ABC transporter ATP-binding protein</fullName>
    </submittedName>
</protein>
<evidence type="ECO:0000256" key="2">
    <source>
        <dbReference type="ARBA" id="ARBA00005417"/>
    </source>
</evidence>
<dbReference type="InterPro" id="IPR036640">
    <property type="entry name" value="ABC1_TM_sf"/>
</dbReference>
<dbReference type="Gene3D" id="3.40.50.300">
    <property type="entry name" value="P-loop containing nucleotide triphosphate hydrolases"/>
    <property type="match status" value="1"/>
</dbReference>
<organism evidence="11 12">
    <name type="scientific">Pseudaminobacter soli</name>
    <name type="common">ex Li et al. 2025</name>
    <dbReference type="NCBI Taxonomy" id="1295366"/>
    <lineage>
        <taxon>Bacteria</taxon>
        <taxon>Pseudomonadati</taxon>
        <taxon>Pseudomonadota</taxon>
        <taxon>Alphaproteobacteria</taxon>
        <taxon>Hyphomicrobiales</taxon>
        <taxon>Phyllobacteriaceae</taxon>
        <taxon>Pseudaminobacter</taxon>
    </lineage>
</organism>
<keyword evidence="7 8" id="KW-0472">Membrane</keyword>
<dbReference type="GO" id="GO:0140359">
    <property type="term" value="F:ABC-type transporter activity"/>
    <property type="evidence" value="ECO:0007669"/>
    <property type="project" value="InterPro"/>
</dbReference>
<dbReference type="GO" id="GO:0005886">
    <property type="term" value="C:plasma membrane"/>
    <property type="evidence" value="ECO:0007669"/>
    <property type="project" value="UniProtKB-SubCell"/>
</dbReference>
<dbReference type="InterPro" id="IPR011527">
    <property type="entry name" value="ABC1_TM_dom"/>
</dbReference>
<evidence type="ECO:0000256" key="8">
    <source>
        <dbReference type="SAM" id="Phobius"/>
    </source>
</evidence>
<keyword evidence="12" id="KW-1185">Reference proteome</keyword>
<dbReference type="SMART" id="SM00382">
    <property type="entry name" value="AAA"/>
    <property type="match status" value="1"/>
</dbReference>
<evidence type="ECO:0000256" key="1">
    <source>
        <dbReference type="ARBA" id="ARBA00004651"/>
    </source>
</evidence>
<reference evidence="11 12" key="1">
    <citation type="submission" date="2018-03" db="EMBL/GenBank/DDBJ databases">
        <title>The draft genome of Mesorhizobium soli JCM 19897.</title>
        <authorList>
            <person name="Li L."/>
            <person name="Liu L."/>
            <person name="Liang L."/>
            <person name="Wang T."/>
            <person name="Zhang X."/>
        </authorList>
    </citation>
    <scope>NUCLEOTIDE SEQUENCE [LARGE SCALE GENOMIC DNA]</scope>
    <source>
        <strain evidence="11 12">JCM 19897</strain>
    </source>
</reference>
<dbReference type="PROSITE" id="PS50929">
    <property type="entry name" value="ABC_TM1F"/>
    <property type="match status" value="1"/>
</dbReference>
<dbReference type="EMBL" id="PXYL01000004">
    <property type="protein sequence ID" value="PSJ61675.1"/>
    <property type="molecule type" value="Genomic_DNA"/>
</dbReference>
<sequence>MLAGAVAEVVTIGAIVPLLAIIASPAGAPGHGVASSLLGFLGAGDPVIAVYAVTCLFALAALGAATLRLALLWASNSFVYGMSYELGVKLYADTLFQPYAYHTQRNSSEIIATINKVQVVTNNVLLPLMQGAISAVIGLFIVGGLIAIDPVVALVAGVGFSGIYLIASVTARKRLRRNGGLIARAQTRRVQTMQEGLGGIRDVLLDRSQPVFVETYEQAEADFRDARVRNAVLAGAPRFVVEAVGMVLIAAVAVTMVQRPGGIAAALPVLGALALGAQRLLPLIQQLYSGWALALGNKAVLTDIVVLLDRPTPATTAAEAALPFEGAIGLRQVGYAYPGRAAALRNVDLVIPKGSRVGIAGKTGSGKSTLMDLIIGLLEPTAGDIRIDGVKLTAANRAAWQRNIAHVPQAIFLADASVAENIAFGVRKADIDPGRVRRAAEQAELAEVIAALPQRYDTRIGERGIQLSGGQRQRIGIARALYKQASVLVFDEATSALDTETETAVMAAIERLDRGLTILIIAHRLSTLEGCDMVVRLEAGQAKAAHLGASNAEAG</sequence>
<dbReference type="AlphaFoldDB" id="A0A2P7SH05"/>
<dbReference type="Proteomes" id="UP000240653">
    <property type="component" value="Unassembled WGS sequence"/>
</dbReference>
<dbReference type="SUPFAM" id="SSF90123">
    <property type="entry name" value="ABC transporter transmembrane region"/>
    <property type="match status" value="1"/>
</dbReference>
<keyword evidence="5 11" id="KW-0067">ATP-binding</keyword>
<dbReference type="PROSITE" id="PS50893">
    <property type="entry name" value="ABC_TRANSPORTER_2"/>
    <property type="match status" value="1"/>
</dbReference>
<evidence type="ECO:0000259" key="9">
    <source>
        <dbReference type="PROSITE" id="PS50893"/>
    </source>
</evidence>
<feature type="transmembrane region" description="Helical" evidence="8">
    <location>
        <begin position="152"/>
        <end position="171"/>
    </location>
</feature>
<evidence type="ECO:0000256" key="3">
    <source>
        <dbReference type="ARBA" id="ARBA00022692"/>
    </source>
</evidence>
<keyword evidence="4" id="KW-0547">Nucleotide-binding</keyword>
<dbReference type="GO" id="GO:0005524">
    <property type="term" value="F:ATP binding"/>
    <property type="evidence" value="ECO:0007669"/>
    <property type="project" value="UniProtKB-KW"/>
</dbReference>
<comment type="similarity">
    <text evidence="2">Belongs to the ABC transporter superfamily.</text>
</comment>
<proteinExistence type="inferred from homology"/>
<evidence type="ECO:0000256" key="6">
    <source>
        <dbReference type="ARBA" id="ARBA00022989"/>
    </source>
</evidence>
<comment type="caution">
    <text evidence="11">The sequence shown here is derived from an EMBL/GenBank/DDBJ whole genome shotgun (WGS) entry which is preliminary data.</text>
</comment>
<dbReference type="InterPro" id="IPR027417">
    <property type="entry name" value="P-loop_NTPase"/>
</dbReference>
<dbReference type="GO" id="GO:0016887">
    <property type="term" value="F:ATP hydrolysis activity"/>
    <property type="evidence" value="ECO:0007669"/>
    <property type="project" value="InterPro"/>
</dbReference>
<feature type="transmembrane region" description="Helical" evidence="8">
    <location>
        <begin position="239"/>
        <end position="257"/>
    </location>
</feature>
<dbReference type="PANTHER" id="PTHR24221">
    <property type="entry name" value="ATP-BINDING CASSETTE SUB-FAMILY B"/>
    <property type="match status" value="1"/>
</dbReference>
<dbReference type="InterPro" id="IPR039421">
    <property type="entry name" value="Type_1_exporter"/>
</dbReference>
<evidence type="ECO:0000259" key="10">
    <source>
        <dbReference type="PROSITE" id="PS50929"/>
    </source>
</evidence>
<evidence type="ECO:0000256" key="7">
    <source>
        <dbReference type="ARBA" id="ARBA00023136"/>
    </source>
</evidence>
<dbReference type="GO" id="GO:0034040">
    <property type="term" value="F:ATPase-coupled lipid transmembrane transporter activity"/>
    <property type="evidence" value="ECO:0007669"/>
    <property type="project" value="TreeGrafter"/>
</dbReference>
<evidence type="ECO:0000313" key="12">
    <source>
        <dbReference type="Proteomes" id="UP000240653"/>
    </source>
</evidence>